<proteinExistence type="predicted"/>
<dbReference type="Proteomes" id="UP000006882">
    <property type="component" value="Chromosome G3"/>
</dbReference>
<evidence type="ECO:0000313" key="1">
    <source>
        <dbReference type="EMBL" id="ONI19423.1"/>
    </source>
</evidence>
<dbReference type="EMBL" id="CM007653">
    <property type="protein sequence ID" value="ONI19423.1"/>
    <property type="molecule type" value="Genomic_DNA"/>
</dbReference>
<organism evidence="1 2">
    <name type="scientific">Prunus persica</name>
    <name type="common">Peach</name>
    <name type="synonym">Amygdalus persica</name>
    <dbReference type="NCBI Taxonomy" id="3760"/>
    <lineage>
        <taxon>Eukaryota</taxon>
        <taxon>Viridiplantae</taxon>
        <taxon>Streptophyta</taxon>
        <taxon>Embryophyta</taxon>
        <taxon>Tracheophyta</taxon>
        <taxon>Spermatophyta</taxon>
        <taxon>Magnoliopsida</taxon>
        <taxon>eudicotyledons</taxon>
        <taxon>Gunneridae</taxon>
        <taxon>Pentapetalae</taxon>
        <taxon>rosids</taxon>
        <taxon>fabids</taxon>
        <taxon>Rosales</taxon>
        <taxon>Rosaceae</taxon>
        <taxon>Amygdaloideae</taxon>
        <taxon>Amygdaleae</taxon>
        <taxon>Prunus</taxon>
    </lineage>
</organism>
<evidence type="ECO:0000313" key="2">
    <source>
        <dbReference type="Proteomes" id="UP000006882"/>
    </source>
</evidence>
<accession>A0A251Q6L1</accession>
<dbReference type="AlphaFoldDB" id="A0A251Q6L1"/>
<protein>
    <submittedName>
        <fullName evidence="1">Uncharacterized protein</fullName>
    </submittedName>
</protein>
<dbReference type="Gramene" id="ONI19423">
    <property type="protein sequence ID" value="ONI19423"/>
    <property type="gene ID" value="PRUPE_3G279200"/>
</dbReference>
<keyword evidence="2" id="KW-1185">Reference proteome</keyword>
<sequence>MTRMISELWLTNLTKPFILQFTLLHTRLESQFQTKCQDTQKNFVPAAVLYGHYRRQKAEHKASRGSL</sequence>
<name>A0A251Q6L1_PRUPE</name>
<reference evidence="1 2" key="1">
    <citation type="journal article" date="2013" name="Nat. Genet.">
        <title>The high-quality draft genome of peach (Prunus persica) identifies unique patterns of genetic diversity, domestication and genome evolution.</title>
        <authorList>
            <consortium name="International Peach Genome Initiative"/>
            <person name="Verde I."/>
            <person name="Abbott A.G."/>
            <person name="Scalabrin S."/>
            <person name="Jung S."/>
            <person name="Shu S."/>
            <person name="Marroni F."/>
            <person name="Zhebentyayeva T."/>
            <person name="Dettori M.T."/>
            <person name="Grimwood J."/>
            <person name="Cattonaro F."/>
            <person name="Zuccolo A."/>
            <person name="Rossini L."/>
            <person name="Jenkins J."/>
            <person name="Vendramin E."/>
            <person name="Meisel L.A."/>
            <person name="Decroocq V."/>
            <person name="Sosinski B."/>
            <person name="Prochnik S."/>
            <person name="Mitros T."/>
            <person name="Policriti A."/>
            <person name="Cipriani G."/>
            <person name="Dondini L."/>
            <person name="Ficklin S."/>
            <person name="Goodstein D.M."/>
            <person name="Xuan P."/>
            <person name="Del Fabbro C."/>
            <person name="Aramini V."/>
            <person name="Copetti D."/>
            <person name="Gonzalez S."/>
            <person name="Horner D.S."/>
            <person name="Falchi R."/>
            <person name="Lucas S."/>
            <person name="Mica E."/>
            <person name="Maldonado J."/>
            <person name="Lazzari B."/>
            <person name="Bielenberg D."/>
            <person name="Pirona R."/>
            <person name="Miculan M."/>
            <person name="Barakat A."/>
            <person name="Testolin R."/>
            <person name="Stella A."/>
            <person name="Tartarini S."/>
            <person name="Tonutti P."/>
            <person name="Arus P."/>
            <person name="Orellana A."/>
            <person name="Wells C."/>
            <person name="Main D."/>
            <person name="Vizzotto G."/>
            <person name="Silva H."/>
            <person name="Salamini F."/>
            <person name="Schmutz J."/>
            <person name="Morgante M."/>
            <person name="Rokhsar D.S."/>
        </authorList>
    </citation>
    <scope>NUCLEOTIDE SEQUENCE [LARGE SCALE GENOMIC DNA]</scope>
    <source>
        <strain evidence="2">cv. Nemared</strain>
    </source>
</reference>
<gene>
    <name evidence="1" type="ORF">PRUPE_3G279200</name>
</gene>